<protein>
    <submittedName>
        <fullName evidence="2">Uncharacterized protein</fullName>
    </submittedName>
</protein>
<accession>Q8H476</accession>
<feature type="region of interest" description="Disordered" evidence="1">
    <location>
        <begin position="1"/>
        <end position="24"/>
    </location>
</feature>
<proteinExistence type="predicted"/>
<dbReference type="EMBL" id="AP004300">
    <property type="protein sequence ID" value="BAC15984.1"/>
    <property type="molecule type" value="Genomic_DNA"/>
</dbReference>
<organism evidence="2 3">
    <name type="scientific">Oryza sativa subsp. japonica</name>
    <name type="common">Rice</name>
    <dbReference type="NCBI Taxonomy" id="39947"/>
    <lineage>
        <taxon>Eukaryota</taxon>
        <taxon>Viridiplantae</taxon>
        <taxon>Streptophyta</taxon>
        <taxon>Embryophyta</taxon>
        <taxon>Tracheophyta</taxon>
        <taxon>Spermatophyta</taxon>
        <taxon>Magnoliopsida</taxon>
        <taxon>Liliopsida</taxon>
        <taxon>Poales</taxon>
        <taxon>Poaceae</taxon>
        <taxon>BOP clade</taxon>
        <taxon>Oryzoideae</taxon>
        <taxon>Oryzeae</taxon>
        <taxon>Oryzinae</taxon>
        <taxon>Oryza</taxon>
        <taxon>Oryza sativa</taxon>
    </lineage>
</organism>
<reference evidence="3" key="2">
    <citation type="journal article" date="2008" name="Nucleic Acids Res.">
        <title>The rice annotation project database (RAP-DB): 2008 update.</title>
        <authorList>
            <consortium name="The rice annotation project (RAP)"/>
        </authorList>
    </citation>
    <scope>GENOME REANNOTATION</scope>
    <source>
        <strain evidence="3">cv. Nipponbare</strain>
    </source>
</reference>
<name>Q8H476_ORYSJ</name>
<gene>
    <name evidence="2" type="primary">P0470D12.112</name>
</gene>
<evidence type="ECO:0000313" key="2">
    <source>
        <dbReference type="EMBL" id="BAC15984.1"/>
    </source>
</evidence>
<dbReference type="Proteomes" id="UP000000763">
    <property type="component" value="Chromosome 7"/>
</dbReference>
<evidence type="ECO:0000313" key="3">
    <source>
        <dbReference type="Proteomes" id="UP000000763"/>
    </source>
</evidence>
<dbReference type="AlphaFoldDB" id="Q8H476"/>
<sequence>MKVKGNMLNNKRGPYGEYPQVQAEKARKRTLSDQFEAKLAKSMASQERKISRYY</sequence>
<dbReference type="HOGENOM" id="CLU_209359_0_0_1"/>
<evidence type="ECO:0000256" key="1">
    <source>
        <dbReference type="SAM" id="MobiDB-lite"/>
    </source>
</evidence>
<reference evidence="3" key="1">
    <citation type="journal article" date="2005" name="Nature">
        <title>The map-based sequence of the rice genome.</title>
        <authorList>
            <consortium name="International rice genome sequencing project (IRGSP)"/>
            <person name="Matsumoto T."/>
            <person name="Wu J."/>
            <person name="Kanamori H."/>
            <person name="Katayose Y."/>
            <person name="Fujisawa M."/>
            <person name="Namiki N."/>
            <person name="Mizuno H."/>
            <person name="Yamamoto K."/>
            <person name="Antonio B.A."/>
            <person name="Baba T."/>
            <person name="Sakata K."/>
            <person name="Nagamura Y."/>
            <person name="Aoki H."/>
            <person name="Arikawa K."/>
            <person name="Arita K."/>
            <person name="Bito T."/>
            <person name="Chiden Y."/>
            <person name="Fujitsuka N."/>
            <person name="Fukunaka R."/>
            <person name="Hamada M."/>
            <person name="Harada C."/>
            <person name="Hayashi A."/>
            <person name="Hijishita S."/>
            <person name="Honda M."/>
            <person name="Hosokawa S."/>
            <person name="Ichikawa Y."/>
            <person name="Idonuma A."/>
            <person name="Iijima M."/>
            <person name="Ikeda M."/>
            <person name="Ikeno M."/>
            <person name="Ito K."/>
            <person name="Ito S."/>
            <person name="Ito T."/>
            <person name="Ito Y."/>
            <person name="Ito Y."/>
            <person name="Iwabuchi A."/>
            <person name="Kamiya K."/>
            <person name="Karasawa W."/>
            <person name="Kurita K."/>
            <person name="Katagiri S."/>
            <person name="Kikuta A."/>
            <person name="Kobayashi H."/>
            <person name="Kobayashi N."/>
            <person name="Machita K."/>
            <person name="Maehara T."/>
            <person name="Masukawa M."/>
            <person name="Mizubayashi T."/>
            <person name="Mukai Y."/>
            <person name="Nagasaki H."/>
            <person name="Nagata Y."/>
            <person name="Naito S."/>
            <person name="Nakashima M."/>
            <person name="Nakama Y."/>
            <person name="Nakamichi Y."/>
            <person name="Nakamura M."/>
            <person name="Meguro A."/>
            <person name="Negishi M."/>
            <person name="Ohta I."/>
            <person name="Ohta T."/>
            <person name="Okamoto M."/>
            <person name="Ono N."/>
            <person name="Saji S."/>
            <person name="Sakaguchi M."/>
            <person name="Sakai K."/>
            <person name="Shibata M."/>
            <person name="Shimokawa T."/>
            <person name="Song J."/>
            <person name="Takazaki Y."/>
            <person name="Terasawa K."/>
            <person name="Tsugane M."/>
            <person name="Tsuji K."/>
            <person name="Ueda S."/>
            <person name="Waki K."/>
            <person name="Yamagata H."/>
            <person name="Yamamoto M."/>
            <person name="Yamamoto S."/>
            <person name="Yamane H."/>
            <person name="Yoshiki S."/>
            <person name="Yoshihara R."/>
            <person name="Yukawa K."/>
            <person name="Zhong H."/>
            <person name="Yano M."/>
            <person name="Yuan Q."/>
            <person name="Ouyang S."/>
            <person name="Liu J."/>
            <person name="Jones K.M."/>
            <person name="Gansberger K."/>
            <person name="Moffat K."/>
            <person name="Hill J."/>
            <person name="Bera J."/>
            <person name="Fadrosh D."/>
            <person name="Jin S."/>
            <person name="Johri S."/>
            <person name="Kim M."/>
            <person name="Overton L."/>
            <person name="Reardon M."/>
            <person name="Tsitrin T."/>
            <person name="Vuong H."/>
            <person name="Weaver B."/>
            <person name="Ciecko A."/>
            <person name="Tallon L."/>
            <person name="Jackson J."/>
            <person name="Pai G."/>
            <person name="Aken S.V."/>
            <person name="Utterback T."/>
            <person name="Reidmuller S."/>
            <person name="Feldblyum T."/>
            <person name="Hsiao J."/>
            <person name="Zismann V."/>
            <person name="Iobst S."/>
            <person name="de Vazeille A.R."/>
            <person name="Buell C.R."/>
            <person name="Ying K."/>
            <person name="Li Y."/>
            <person name="Lu T."/>
            <person name="Huang Y."/>
            <person name="Zhao Q."/>
            <person name="Feng Q."/>
            <person name="Zhang L."/>
            <person name="Zhu J."/>
            <person name="Weng Q."/>
            <person name="Mu J."/>
            <person name="Lu Y."/>
            <person name="Fan D."/>
            <person name="Liu Y."/>
            <person name="Guan J."/>
            <person name="Zhang Y."/>
            <person name="Yu S."/>
            <person name="Liu X."/>
            <person name="Zhang Y."/>
            <person name="Hong G."/>
            <person name="Han B."/>
            <person name="Choisne N."/>
            <person name="Demange N."/>
            <person name="Orjeda G."/>
            <person name="Samain S."/>
            <person name="Cattolico L."/>
            <person name="Pelletier E."/>
            <person name="Couloux A."/>
            <person name="Segurens B."/>
            <person name="Wincker P."/>
            <person name="D'Hont A."/>
            <person name="Scarpelli C."/>
            <person name="Weissenbach J."/>
            <person name="Salanoubat M."/>
            <person name="Quetier F."/>
            <person name="Yu Y."/>
            <person name="Kim H.R."/>
            <person name="Rambo T."/>
            <person name="Currie J."/>
            <person name="Collura K."/>
            <person name="Luo M."/>
            <person name="Yang T."/>
            <person name="Ammiraju J.S.S."/>
            <person name="Engler F."/>
            <person name="Soderlund C."/>
            <person name="Wing R.A."/>
            <person name="Palmer L.E."/>
            <person name="de la Bastide M."/>
            <person name="Spiegel L."/>
            <person name="Nascimento L."/>
            <person name="Zutavern T."/>
            <person name="O'Shaughnessy A."/>
            <person name="Dike S."/>
            <person name="Dedhia N."/>
            <person name="Preston R."/>
            <person name="Balija V."/>
            <person name="McCombie W.R."/>
            <person name="Chow T."/>
            <person name="Chen H."/>
            <person name="Chung M."/>
            <person name="Chen C."/>
            <person name="Shaw J."/>
            <person name="Wu H."/>
            <person name="Hsiao K."/>
            <person name="Chao Y."/>
            <person name="Chu M."/>
            <person name="Cheng C."/>
            <person name="Hour A."/>
            <person name="Lee P."/>
            <person name="Lin S."/>
            <person name="Lin Y."/>
            <person name="Liou J."/>
            <person name="Liu S."/>
            <person name="Hsing Y."/>
            <person name="Raghuvanshi S."/>
            <person name="Mohanty A."/>
            <person name="Bharti A.K."/>
            <person name="Gaur A."/>
            <person name="Gupta V."/>
            <person name="Kumar D."/>
            <person name="Ravi V."/>
            <person name="Vij S."/>
            <person name="Kapur A."/>
            <person name="Khurana P."/>
            <person name="Khurana P."/>
            <person name="Khurana J.P."/>
            <person name="Tyagi A.K."/>
            <person name="Gaikwad K."/>
            <person name="Singh A."/>
            <person name="Dalal V."/>
            <person name="Srivastava S."/>
            <person name="Dixit A."/>
            <person name="Pal A.K."/>
            <person name="Ghazi I.A."/>
            <person name="Yadav M."/>
            <person name="Pandit A."/>
            <person name="Bhargava A."/>
            <person name="Sureshbabu K."/>
            <person name="Batra K."/>
            <person name="Sharma T.R."/>
            <person name="Mohapatra T."/>
            <person name="Singh N.K."/>
            <person name="Messing J."/>
            <person name="Nelson A.B."/>
            <person name="Fuks G."/>
            <person name="Kavchok S."/>
            <person name="Keizer G."/>
            <person name="Linton E."/>
            <person name="Llaca V."/>
            <person name="Song R."/>
            <person name="Tanyolac B."/>
            <person name="Young S."/>
            <person name="Ho-Il K."/>
            <person name="Hahn J.H."/>
            <person name="Sangsakoo G."/>
            <person name="Vanavichit A."/>
            <person name="de Mattos Luiz.A.T."/>
            <person name="Zimmer P.D."/>
            <person name="Malone G."/>
            <person name="Dellagostin O."/>
            <person name="de Oliveira A.C."/>
            <person name="Bevan M."/>
            <person name="Bancroft I."/>
            <person name="Minx P."/>
            <person name="Cordum H."/>
            <person name="Wilson R."/>
            <person name="Cheng Z."/>
            <person name="Jin W."/>
            <person name="Jiang J."/>
            <person name="Leong S.A."/>
            <person name="Iwama H."/>
            <person name="Gojobori T."/>
            <person name="Itoh T."/>
            <person name="Niimura Y."/>
            <person name="Fujii Y."/>
            <person name="Habara T."/>
            <person name="Sakai H."/>
            <person name="Sato Y."/>
            <person name="Wilson G."/>
            <person name="Kumar K."/>
            <person name="McCouch S."/>
            <person name="Juretic N."/>
            <person name="Hoen D."/>
            <person name="Wright S."/>
            <person name="Bruskiewich R."/>
            <person name="Bureau T."/>
            <person name="Miyao A."/>
            <person name="Hirochika H."/>
            <person name="Nishikawa T."/>
            <person name="Kadowaki K."/>
            <person name="Sugiura M."/>
            <person name="Burr B."/>
            <person name="Sasaki T."/>
        </authorList>
    </citation>
    <scope>NUCLEOTIDE SEQUENCE [LARGE SCALE GENOMIC DNA]</scope>
    <source>
        <strain evidence="3">cv. Nipponbare</strain>
    </source>
</reference>
<dbReference type="Gene3D" id="1.10.1200.240">
    <property type="match status" value="1"/>
</dbReference>